<protein>
    <recommendedName>
        <fullName evidence="3">DUF4058 domain-containing protein</fullName>
    </recommendedName>
</protein>
<dbReference type="Pfam" id="PF13267">
    <property type="entry name" value="DUF4058"/>
    <property type="match status" value="1"/>
</dbReference>
<gene>
    <name evidence="1" type="ORF">ETSY1_33795</name>
</gene>
<dbReference type="InterPro" id="IPR025132">
    <property type="entry name" value="DUF4058"/>
</dbReference>
<reference evidence="1 2" key="1">
    <citation type="journal article" date="2014" name="Nature">
        <title>An environmental bacterial taxon with a large and distinct metabolic repertoire.</title>
        <authorList>
            <person name="Wilson M.C."/>
            <person name="Mori T."/>
            <person name="Ruckert C."/>
            <person name="Uria A.R."/>
            <person name="Helf M.J."/>
            <person name="Takada K."/>
            <person name="Gernert C."/>
            <person name="Steffens U.A."/>
            <person name="Heycke N."/>
            <person name="Schmitt S."/>
            <person name="Rinke C."/>
            <person name="Helfrich E.J."/>
            <person name="Brachmann A.O."/>
            <person name="Gurgui C."/>
            <person name="Wakimoto T."/>
            <person name="Kracht M."/>
            <person name="Crusemann M."/>
            <person name="Hentschel U."/>
            <person name="Abe I."/>
            <person name="Matsunaga S."/>
            <person name="Kalinowski J."/>
            <person name="Takeyama H."/>
            <person name="Piel J."/>
        </authorList>
    </citation>
    <scope>NUCLEOTIDE SEQUENCE [LARGE SCALE GENOMIC DNA]</scope>
    <source>
        <strain evidence="2">TSY1</strain>
    </source>
</reference>
<evidence type="ECO:0000313" key="1">
    <source>
        <dbReference type="EMBL" id="ETW94681.1"/>
    </source>
</evidence>
<proteinExistence type="predicted"/>
<evidence type="ECO:0008006" key="3">
    <source>
        <dbReference type="Google" id="ProtNLM"/>
    </source>
</evidence>
<comment type="caution">
    <text evidence="1">The sequence shown here is derived from an EMBL/GenBank/DDBJ whole genome shotgun (WGS) entry which is preliminary data.</text>
</comment>
<accession>W4LBI1</accession>
<keyword evidence="2" id="KW-1185">Reference proteome</keyword>
<dbReference type="HOGENOM" id="CLU_1097145_0_0_7"/>
<dbReference type="EMBL" id="AZHW01001025">
    <property type="protein sequence ID" value="ETW94681.1"/>
    <property type="molecule type" value="Genomic_DNA"/>
</dbReference>
<sequence>MISCGDLDMPLLDHFHPPIHPRHHWESFHSNWATRLADLLNDQWLPPEFIAEEYTHAGTRLEIDVATFEQNIVGIAADHPTTAVAPRVWTPPAPAHRIPAVFPDNFEVRIFTTTGGLTLVAAIELISPGNKDRPESRRAFASKCASYLFQGVSLIMIDIVTSRQANLHHDTMSLMMAPGSTFMSDETTLYAVAYRPVLRREQPEIDIWPATCTIGAPLPTLPLRLTGDWFVPVDFEASYQEACRRRRLA</sequence>
<dbReference type="Proteomes" id="UP000019141">
    <property type="component" value="Unassembled WGS sequence"/>
</dbReference>
<evidence type="ECO:0000313" key="2">
    <source>
        <dbReference type="Proteomes" id="UP000019141"/>
    </source>
</evidence>
<dbReference type="AlphaFoldDB" id="W4LBI1"/>
<organism evidence="1 2">
    <name type="scientific">Entotheonella factor</name>
    <dbReference type="NCBI Taxonomy" id="1429438"/>
    <lineage>
        <taxon>Bacteria</taxon>
        <taxon>Pseudomonadati</taxon>
        <taxon>Nitrospinota/Tectimicrobiota group</taxon>
        <taxon>Candidatus Tectimicrobiota</taxon>
        <taxon>Candidatus Entotheonellia</taxon>
        <taxon>Candidatus Entotheonellales</taxon>
        <taxon>Candidatus Entotheonellaceae</taxon>
        <taxon>Candidatus Entotheonella</taxon>
    </lineage>
</organism>
<name>W4LBI1_ENTF1</name>